<feature type="domain" description="Retrotransposon Copia-like N-terminal" evidence="2">
    <location>
        <begin position="12"/>
        <end position="47"/>
    </location>
</feature>
<dbReference type="Pfam" id="PF14244">
    <property type="entry name" value="Retrotran_gag_3"/>
    <property type="match status" value="1"/>
</dbReference>
<dbReference type="Proteomes" id="UP001457282">
    <property type="component" value="Unassembled WGS sequence"/>
</dbReference>
<evidence type="ECO:0000313" key="3">
    <source>
        <dbReference type="EMBL" id="KAK9928309.1"/>
    </source>
</evidence>
<keyword evidence="4" id="KW-1185">Reference proteome</keyword>
<dbReference type="PANTHER" id="PTHR47481">
    <property type="match status" value="1"/>
</dbReference>
<sequence>MSITQTTVFLPTILLDETNYPSWFFRLESFLKGQKLYGFVDGTLPCPPQFVLDSDGHTVANPEFENWCTQDQSIINMIGQTLSSAATSCANLKKGSDSIETYLDKIKVARDALATVGVFMDDEDVIVTVLRGLPSEYAAIKGVIRAQAVTSTISDLKTLLKATELDIEADSQSTGTLPLTAMVAQATQLLQTAASQSTASSSNGASSQSSSSQPASVT</sequence>
<dbReference type="AlphaFoldDB" id="A0AAW1WW10"/>
<feature type="region of interest" description="Disordered" evidence="1">
    <location>
        <begin position="195"/>
        <end position="218"/>
    </location>
</feature>
<evidence type="ECO:0000313" key="4">
    <source>
        <dbReference type="Proteomes" id="UP001457282"/>
    </source>
</evidence>
<dbReference type="EMBL" id="JBEDUW010000005">
    <property type="protein sequence ID" value="KAK9928309.1"/>
    <property type="molecule type" value="Genomic_DNA"/>
</dbReference>
<dbReference type="Pfam" id="PF14223">
    <property type="entry name" value="Retrotran_gag_2"/>
    <property type="match status" value="1"/>
</dbReference>
<evidence type="ECO:0000256" key="1">
    <source>
        <dbReference type="SAM" id="MobiDB-lite"/>
    </source>
</evidence>
<accession>A0AAW1WW10</accession>
<gene>
    <name evidence="3" type="ORF">M0R45_025452</name>
</gene>
<dbReference type="InterPro" id="IPR029472">
    <property type="entry name" value="Copia-like_N"/>
</dbReference>
<name>A0AAW1WW10_RUBAR</name>
<dbReference type="PANTHER" id="PTHR47481:SF21">
    <property type="entry name" value="BASIC-LEUCINE ZIPPER TRANSCRIPTION FACTOR Q-RELATED"/>
    <property type="match status" value="1"/>
</dbReference>
<reference evidence="3 4" key="1">
    <citation type="journal article" date="2023" name="G3 (Bethesda)">
        <title>A chromosome-length genome assembly and annotation of blackberry (Rubus argutus, cv. 'Hillquist').</title>
        <authorList>
            <person name="Bruna T."/>
            <person name="Aryal R."/>
            <person name="Dudchenko O."/>
            <person name="Sargent D.J."/>
            <person name="Mead D."/>
            <person name="Buti M."/>
            <person name="Cavallini A."/>
            <person name="Hytonen T."/>
            <person name="Andres J."/>
            <person name="Pham M."/>
            <person name="Weisz D."/>
            <person name="Mascagni F."/>
            <person name="Usai G."/>
            <person name="Natali L."/>
            <person name="Bassil N."/>
            <person name="Fernandez G.E."/>
            <person name="Lomsadze A."/>
            <person name="Armour M."/>
            <person name="Olukolu B."/>
            <person name="Poorten T."/>
            <person name="Britton C."/>
            <person name="Davik J."/>
            <person name="Ashrafi H."/>
            <person name="Aiden E.L."/>
            <person name="Borodovsky M."/>
            <person name="Worthington M."/>
        </authorList>
    </citation>
    <scope>NUCLEOTIDE SEQUENCE [LARGE SCALE GENOMIC DNA]</scope>
    <source>
        <strain evidence="3">PI 553951</strain>
    </source>
</reference>
<comment type="caution">
    <text evidence="3">The sequence shown here is derived from an EMBL/GenBank/DDBJ whole genome shotgun (WGS) entry which is preliminary data.</text>
</comment>
<proteinExistence type="predicted"/>
<protein>
    <recommendedName>
        <fullName evidence="2">Retrotransposon Copia-like N-terminal domain-containing protein</fullName>
    </recommendedName>
</protein>
<evidence type="ECO:0000259" key="2">
    <source>
        <dbReference type="Pfam" id="PF14244"/>
    </source>
</evidence>
<organism evidence="3 4">
    <name type="scientific">Rubus argutus</name>
    <name type="common">Southern blackberry</name>
    <dbReference type="NCBI Taxonomy" id="59490"/>
    <lineage>
        <taxon>Eukaryota</taxon>
        <taxon>Viridiplantae</taxon>
        <taxon>Streptophyta</taxon>
        <taxon>Embryophyta</taxon>
        <taxon>Tracheophyta</taxon>
        <taxon>Spermatophyta</taxon>
        <taxon>Magnoliopsida</taxon>
        <taxon>eudicotyledons</taxon>
        <taxon>Gunneridae</taxon>
        <taxon>Pentapetalae</taxon>
        <taxon>rosids</taxon>
        <taxon>fabids</taxon>
        <taxon>Rosales</taxon>
        <taxon>Rosaceae</taxon>
        <taxon>Rosoideae</taxon>
        <taxon>Rosoideae incertae sedis</taxon>
        <taxon>Rubus</taxon>
    </lineage>
</organism>